<dbReference type="Pfam" id="PF07859">
    <property type="entry name" value="Abhydrolase_3"/>
    <property type="match status" value="1"/>
</dbReference>
<dbReference type="EMBL" id="JAUOPU010000004">
    <property type="protein sequence ID" value="MDO6542197.1"/>
    <property type="molecule type" value="Genomic_DNA"/>
</dbReference>
<evidence type="ECO:0000313" key="4">
    <source>
        <dbReference type="Proteomes" id="UP001170624"/>
    </source>
</evidence>
<evidence type="ECO:0000313" key="3">
    <source>
        <dbReference type="EMBL" id="MDO6542197.1"/>
    </source>
</evidence>
<organism evidence="3 4">
    <name type="scientific">Photobacterium sanguinicancri</name>
    <dbReference type="NCBI Taxonomy" id="875932"/>
    <lineage>
        <taxon>Bacteria</taxon>
        <taxon>Pseudomonadati</taxon>
        <taxon>Pseudomonadota</taxon>
        <taxon>Gammaproteobacteria</taxon>
        <taxon>Vibrionales</taxon>
        <taxon>Vibrionaceae</taxon>
        <taxon>Photobacterium</taxon>
    </lineage>
</organism>
<accession>A0AAW7Y1N6</accession>
<keyword evidence="1 3" id="KW-0378">Hydrolase</keyword>
<comment type="caution">
    <text evidence="3">The sequence shown here is derived from an EMBL/GenBank/DDBJ whole genome shotgun (WGS) entry which is preliminary data.</text>
</comment>
<reference evidence="3" key="1">
    <citation type="submission" date="2023-07" db="EMBL/GenBank/DDBJ databases">
        <title>Genome content predicts the carbon catabolic preferences of heterotrophic bacteria.</title>
        <authorList>
            <person name="Gralka M."/>
        </authorList>
    </citation>
    <scope>NUCLEOTIDE SEQUENCE</scope>
    <source>
        <strain evidence="3">G2M05</strain>
    </source>
</reference>
<dbReference type="Gene3D" id="3.40.50.1820">
    <property type="entry name" value="alpha/beta hydrolase"/>
    <property type="match status" value="1"/>
</dbReference>
<gene>
    <name evidence="3" type="ORF">Q4568_06620</name>
</gene>
<evidence type="ECO:0000259" key="2">
    <source>
        <dbReference type="Pfam" id="PF07859"/>
    </source>
</evidence>
<dbReference type="Proteomes" id="UP001170624">
    <property type="component" value="Unassembled WGS sequence"/>
</dbReference>
<dbReference type="PANTHER" id="PTHR48081:SF8">
    <property type="entry name" value="ALPHA_BETA HYDROLASE FOLD-3 DOMAIN-CONTAINING PROTEIN-RELATED"/>
    <property type="match status" value="1"/>
</dbReference>
<dbReference type="InterPro" id="IPR013094">
    <property type="entry name" value="AB_hydrolase_3"/>
</dbReference>
<sequence length="309" mass="34296">MPMASHLRSWLKATHQQATSLPLSPQIVRDGLATLTKQYTSDNINMAAIVNCTVAQSNIHCRIYQPELKPPHQANATHLPVILFLHGGGHLCGSIDIYDAISRQLASCCQAIVVTIGYRLAPEHPYPAGIDDALHSLLHIHETLTTMGVPFTNSLSLVGDSAGAAMAATLVQQLQYQEKELINKLVLIYPSLDYTLSARSLGVHGEGYLLESKKIEWYFDQYFTEHADRHGASPLFGKLTHAHPETLVLTAQYCPIKDDGRRYYHRLLAHHVKAFYLEQPNSIHAFLNLPDLMPEASAHTYSAIAKFLS</sequence>
<proteinExistence type="predicted"/>
<name>A0AAW7Y1N6_9GAMM</name>
<dbReference type="InterPro" id="IPR050300">
    <property type="entry name" value="GDXG_lipolytic_enzyme"/>
</dbReference>
<feature type="domain" description="Alpha/beta hydrolase fold-3" evidence="2">
    <location>
        <begin position="82"/>
        <end position="287"/>
    </location>
</feature>
<dbReference type="PANTHER" id="PTHR48081">
    <property type="entry name" value="AB HYDROLASE SUPERFAMILY PROTEIN C4A8.06C"/>
    <property type="match status" value="1"/>
</dbReference>
<protein>
    <submittedName>
        <fullName evidence="3">Alpha/beta hydrolase</fullName>
    </submittedName>
</protein>
<dbReference type="SUPFAM" id="SSF53474">
    <property type="entry name" value="alpha/beta-Hydrolases"/>
    <property type="match status" value="1"/>
</dbReference>
<evidence type="ECO:0000256" key="1">
    <source>
        <dbReference type="ARBA" id="ARBA00022801"/>
    </source>
</evidence>
<dbReference type="InterPro" id="IPR029058">
    <property type="entry name" value="AB_hydrolase_fold"/>
</dbReference>
<dbReference type="GO" id="GO:0016787">
    <property type="term" value="F:hydrolase activity"/>
    <property type="evidence" value="ECO:0007669"/>
    <property type="project" value="UniProtKB-KW"/>
</dbReference>
<dbReference type="RefSeq" id="WP_303498723.1">
    <property type="nucleotide sequence ID" value="NZ_JAUOPU010000004.1"/>
</dbReference>
<dbReference type="AlphaFoldDB" id="A0AAW7Y1N6"/>